<keyword evidence="3" id="KW-0560">Oxidoreductase</keyword>
<sequence length="529" mass="59773">MNVYVLLFGGISVAIIYSLRNVGRRASDLPPGPPTLPLIGNLHLMPERQPHQQFKKWADEYGSIYSLILGTSVMIVLSSDTAVKDLLDKRSNNYSSRPTLYIGQVLSGGLRMLLMPYNDTWRMIRRTVHNHLNIRSARSYIPYQDLESLQMLLGVLETPDRWDAHLRRFTNSMTTQMVFGFRTTDIDDAKMHQLFDGFADFSECIMSPAARLIDMYSFVKYLPEFLVPVKRKARKLHEEEMRLFKGHWLVAKEKALNGTAIPCVCVDLVKSQQTEAFSDDLAAYISGSLLEAGSDTTYSTLVGWVQAMVLYPDVARAAQAEIDKVCGDHLPGLADESNMPYIHACVKETLRWMPTVTMGVPHAVIRDDLYNGYRIPKGATVVVNVWGISRDENRHAKPSVFDPTRYIDDRQSAAESALDSDPANRDHFVFGAGRRVCQGMHIADRSLFLAISRMLWAFDFEAVQGETINPSNLTEGMFVKPDHFEARIAPRSHKRAEAVRSQWLSAKEQLEENGQWKCVPAGIFDHQKG</sequence>
<keyword evidence="8" id="KW-1185">Reference proteome</keyword>
<dbReference type="SUPFAM" id="SSF48264">
    <property type="entry name" value="Cytochrome P450"/>
    <property type="match status" value="1"/>
</dbReference>
<keyword evidence="4 6" id="KW-0408">Iron</keyword>
<name>A0A6A6T3G8_9PLEO</name>
<evidence type="ECO:0000256" key="3">
    <source>
        <dbReference type="ARBA" id="ARBA00023002"/>
    </source>
</evidence>
<feature type="binding site" description="axial binding residue" evidence="6">
    <location>
        <position position="437"/>
    </location>
    <ligand>
        <name>heme</name>
        <dbReference type="ChEBI" id="CHEBI:30413"/>
    </ligand>
    <ligandPart>
        <name>Fe</name>
        <dbReference type="ChEBI" id="CHEBI:18248"/>
    </ligandPart>
</feature>
<dbReference type="CDD" id="cd11065">
    <property type="entry name" value="CYP64-like"/>
    <property type="match status" value="1"/>
</dbReference>
<keyword evidence="6" id="KW-0349">Heme</keyword>
<dbReference type="PANTHER" id="PTHR46300">
    <property type="entry name" value="P450, PUTATIVE (EUROFUNG)-RELATED-RELATED"/>
    <property type="match status" value="1"/>
</dbReference>
<dbReference type="PRINTS" id="PR00463">
    <property type="entry name" value="EP450I"/>
</dbReference>
<dbReference type="InterPro" id="IPR036396">
    <property type="entry name" value="Cyt_P450_sf"/>
</dbReference>
<dbReference type="Pfam" id="PF00067">
    <property type="entry name" value="p450"/>
    <property type="match status" value="1"/>
</dbReference>
<evidence type="ECO:0000313" key="7">
    <source>
        <dbReference type="EMBL" id="KAF2653084.1"/>
    </source>
</evidence>
<evidence type="ECO:0000256" key="5">
    <source>
        <dbReference type="ARBA" id="ARBA00023033"/>
    </source>
</evidence>
<dbReference type="InterPro" id="IPR002401">
    <property type="entry name" value="Cyt_P450_E_grp-I"/>
</dbReference>
<organism evidence="7 8">
    <name type="scientific">Lophiostoma macrostomum CBS 122681</name>
    <dbReference type="NCBI Taxonomy" id="1314788"/>
    <lineage>
        <taxon>Eukaryota</taxon>
        <taxon>Fungi</taxon>
        <taxon>Dikarya</taxon>
        <taxon>Ascomycota</taxon>
        <taxon>Pezizomycotina</taxon>
        <taxon>Dothideomycetes</taxon>
        <taxon>Pleosporomycetidae</taxon>
        <taxon>Pleosporales</taxon>
        <taxon>Lophiostomataceae</taxon>
        <taxon>Lophiostoma</taxon>
    </lineage>
</organism>
<dbReference type="OrthoDB" id="1055148at2759"/>
<evidence type="ECO:0000256" key="1">
    <source>
        <dbReference type="ARBA" id="ARBA00010617"/>
    </source>
</evidence>
<evidence type="ECO:0000256" key="6">
    <source>
        <dbReference type="PIRSR" id="PIRSR602401-1"/>
    </source>
</evidence>
<dbReference type="AlphaFoldDB" id="A0A6A6T3G8"/>
<evidence type="ECO:0000313" key="8">
    <source>
        <dbReference type="Proteomes" id="UP000799324"/>
    </source>
</evidence>
<gene>
    <name evidence="7" type="ORF">K491DRAFT_718312</name>
</gene>
<evidence type="ECO:0000256" key="4">
    <source>
        <dbReference type="ARBA" id="ARBA00023004"/>
    </source>
</evidence>
<dbReference type="PANTHER" id="PTHR46300:SF2">
    <property type="entry name" value="CYTOCHROME P450 MONOOXYGENASE ALNH-RELATED"/>
    <property type="match status" value="1"/>
</dbReference>
<keyword evidence="2 6" id="KW-0479">Metal-binding</keyword>
<comment type="cofactor">
    <cofactor evidence="6">
        <name>heme</name>
        <dbReference type="ChEBI" id="CHEBI:30413"/>
    </cofactor>
</comment>
<dbReference type="PRINTS" id="PR00385">
    <property type="entry name" value="P450"/>
</dbReference>
<protein>
    <submittedName>
        <fullName evidence="7">Cytochrome P450</fullName>
    </submittedName>
</protein>
<dbReference type="InterPro" id="IPR050364">
    <property type="entry name" value="Cytochrome_P450_fung"/>
</dbReference>
<dbReference type="InterPro" id="IPR001128">
    <property type="entry name" value="Cyt_P450"/>
</dbReference>
<keyword evidence="5" id="KW-0503">Monooxygenase</keyword>
<comment type="similarity">
    <text evidence="1">Belongs to the cytochrome P450 family.</text>
</comment>
<proteinExistence type="inferred from homology"/>
<dbReference type="GO" id="GO:0004497">
    <property type="term" value="F:monooxygenase activity"/>
    <property type="evidence" value="ECO:0007669"/>
    <property type="project" value="UniProtKB-KW"/>
</dbReference>
<dbReference type="GO" id="GO:0005506">
    <property type="term" value="F:iron ion binding"/>
    <property type="evidence" value="ECO:0007669"/>
    <property type="project" value="InterPro"/>
</dbReference>
<dbReference type="Proteomes" id="UP000799324">
    <property type="component" value="Unassembled WGS sequence"/>
</dbReference>
<evidence type="ECO:0000256" key="2">
    <source>
        <dbReference type="ARBA" id="ARBA00022723"/>
    </source>
</evidence>
<dbReference type="Gene3D" id="1.10.630.10">
    <property type="entry name" value="Cytochrome P450"/>
    <property type="match status" value="1"/>
</dbReference>
<reference evidence="7" key="1">
    <citation type="journal article" date="2020" name="Stud. Mycol.">
        <title>101 Dothideomycetes genomes: a test case for predicting lifestyles and emergence of pathogens.</title>
        <authorList>
            <person name="Haridas S."/>
            <person name="Albert R."/>
            <person name="Binder M."/>
            <person name="Bloem J."/>
            <person name="Labutti K."/>
            <person name="Salamov A."/>
            <person name="Andreopoulos B."/>
            <person name="Baker S."/>
            <person name="Barry K."/>
            <person name="Bills G."/>
            <person name="Bluhm B."/>
            <person name="Cannon C."/>
            <person name="Castanera R."/>
            <person name="Culley D."/>
            <person name="Daum C."/>
            <person name="Ezra D."/>
            <person name="Gonzalez J."/>
            <person name="Henrissat B."/>
            <person name="Kuo A."/>
            <person name="Liang C."/>
            <person name="Lipzen A."/>
            <person name="Lutzoni F."/>
            <person name="Magnuson J."/>
            <person name="Mondo S."/>
            <person name="Nolan M."/>
            <person name="Ohm R."/>
            <person name="Pangilinan J."/>
            <person name="Park H.-J."/>
            <person name="Ramirez L."/>
            <person name="Alfaro M."/>
            <person name="Sun H."/>
            <person name="Tritt A."/>
            <person name="Yoshinaga Y."/>
            <person name="Zwiers L.-H."/>
            <person name="Turgeon B."/>
            <person name="Goodwin S."/>
            <person name="Spatafora J."/>
            <person name="Crous P."/>
            <person name="Grigoriev I."/>
        </authorList>
    </citation>
    <scope>NUCLEOTIDE SEQUENCE</scope>
    <source>
        <strain evidence="7">CBS 122681</strain>
    </source>
</reference>
<dbReference type="GO" id="GO:0020037">
    <property type="term" value="F:heme binding"/>
    <property type="evidence" value="ECO:0007669"/>
    <property type="project" value="InterPro"/>
</dbReference>
<accession>A0A6A6T3G8</accession>
<dbReference type="EMBL" id="MU004387">
    <property type="protein sequence ID" value="KAF2653084.1"/>
    <property type="molecule type" value="Genomic_DNA"/>
</dbReference>
<dbReference type="GO" id="GO:0016705">
    <property type="term" value="F:oxidoreductase activity, acting on paired donors, with incorporation or reduction of molecular oxygen"/>
    <property type="evidence" value="ECO:0007669"/>
    <property type="project" value="InterPro"/>
</dbReference>